<dbReference type="AlphaFoldDB" id="A0A4R8DHD7"/>
<proteinExistence type="predicted"/>
<dbReference type="EMBL" id="SODV01000002">
    <property type="protein sequence ID" value="TDW97129.1"/>
    <property type="molecule type" value="Genomic_DNA"/>
</dbReference>
<protein>
    <submittedName>
        <fullName evidence="1">Uncharacterized protein</fullName>
    </submittedName>
</protein>
<reference evidence="1 2" key="1">
    <citation type="submission" date="2019-03" db="EMBL/GenBank/DDBJ databases">
        <title>Genomic Encyclopedia of Type Strains, Phase IV (KMG-IV): sequencing the most valuable type-strain genomes for metagenomic binning, comparative biology and taxonomic classification.</title>
        <authorList>
            <person name="Goeker M."/>
        </authorList>
    </citation>
    <scope>NUCLEOTIDE SEQUENCE [LARGE SCALE GENOMIC DNA]</scope>
    <source>
        <strain evidence="1 2">DSM 100059</strain>
    </source>
</reference>
<dbReference type="Proteomes" id="UP000294498">
    <property type="component" value="Unassembled WGS sequence"/>
</dbReference>
<gene>
    <name evidence="1" type="ORF">EDB95_4970</name>
</gene>
<accession>A0A4R8DHD7</accession>
<keyword evidence="2" id="KW-1185">Reference proteome</keyword>
<evidence type="ECO:0000313" key="2">
    <source>
        <dbReference type="Proteomes" id="UP000294498"/>
    </source>
</evidence>
<comment type="caution">
    <text evidence="1">The sequence shown here is derived from an EMBL/GenBank/DDBJ whole genome shotgun (WGS) entry which is preliminary data.</text>
</comment>
<dbReference type="RefSeq" id="WP_133998802.1">
    <property type="nucleotide sequence ID" value="NZ_SODV01000002.1"/>
</dbReference>
<evidence type="ECO:0000313" key="1">
    <source>
        <dbReference type="EMBL" id="TDW97129.1"/>
    </source>
</evidence>
<sequence>MKYKWSNGWFKKVNIKPNHYLTAAFREMRNDNRTRFTYTSEEIPSTKAEKELLSFGTAGDYYYIIEKAEVKGEEIMYLLQYQLQHSTKYFFPIEWFAYHREEEMQIEIDARVEFPNGILEKVIELMLLEASQYKVDCISGTWGYNDTYFLVLMNRLARYGFTASLGKRVVYFTINFNWAEVPVNEVPSLGRELKAPCNYLVQAQACSNKALANTYTFADPAAFICFHDECYHIRTFEVEGATTFQMRKSQETCCAIKAHLKDEILEIKEIEIQDAHSYALLSYLVERLLLYAVSRETVYIYGTLYPGNTVAKQVKKIFANYEFKCKITGSDLCIELVI</sequence>
<organism evidence="1 2">
    <name type="scientific">Dinghuibacter silviterrae</name>
    <dbReference type="NCBI Taxonomy" id="1539049"/>
    <lineage>
        <taxon>Bacteria</taxon>
        <taxon>Pseudomonadati</taxon>
        <taxon>Bacteroidota</taxon>
        <taxon>Chitinophagia</taxon>
        <taxon>Chitinophagales</taxon>
        <taxon>Chitinophagaceae</taxon>
        <taxon>Dinghuibacter</taxon>
    </lineage>
</organism>
<name>A0A4R8DHD7_9BACT</name>